<dbReference type="Gene3D" id="1.10.357.10">
    <property type="entry name" value="Tetracycline Repressor, domain 2"/>
    <property type="match status" value="1"/>
</dbReference>
<gene>
    <name evidence="5" type="ORF">SAMN06265373_101262</name>
</gene>
<keyword evidence="6" id="KW-1185">Reference proteome</keyword>
<evidence type="ECO:0000259" key="4">
    <source>
        <dbReference type="PROSITE" id="PS50977"/>
    </source>
</evidence>
<evidence type="ECO:0000256" key="1">
    <source>
        <dbReference type="ARBA" id="ARBA00023125"/>
    </source>
</evidence>
<dbReference type="Proteomes" id="UP001157961">
    <property type="component" value="Unassembled WGS sequence"/>
</dbReference>
<dbReference type="InterPro" id="IPR050624">
    <property type="entry name" value="HTH-type_Tx_Regulator"/>
</dbReference>
<feature type="domain" description="HTH tetR-type" evidence="4">
    <location>
        <begin position="33"/>
        <end position="93"/>
    </location>
</feature>
<organism evidence="5 6">
    <name type="scientific">Shimia sagamensis</name>
    <dbReference type="NCBI Taxonomy" id="1566352"/>
    <lineage>
        <taxon>Bacteria</taxon>
        <taxon>Pseudomonadati</taxon>
        <taxon>Pseudomonadota</taxon>
        <taxon>Alphaproteobacteria</taxon>
        <taxon>Rhodobacterales</taxon>
        <taxon>Roseobacteraceae</taxon>
    </lineage>
</organism>
<dbReference type="PANTHER" id="PTHR43479:SF11">
    <property type="entry name" value="ACREF_ENVCD OPERON REPRESSOR-RELATED"/>
    <property type="match status" value="1"/>
</dbReference>
<dbReference type="InterPro" id="IPR009057">
    <property type="entry name" value="Homeodomain-like_sf"/>
</dbReference>
<sequence>MMQKVTTVNNKFDHGHKPCQTEGMTRAVQQRTLKTRAKLLDAAKTVISEGGYEAMRVEEVVLRAGVAKGTFFAHFKDKDALMDQLIGAEIDRNLDIIEALSTPKSISEMAEAMMPLIAFMTCERYVFDVILRHSGAAANADIGPIAMTFGRHAEVVTKWLWDKPFRKDISAELQAEGVQAFMVQAISLMFCSLHNSVAPHERLETYLNAWLMPAA</sequence>
<protein>
    <submittedName>
        <fullName evidence="5">Transcriptional regulator, TetR family</fullName>
    </submittedName>
</protein>
<dbReference type="PANTHER" id="PTHR43479">
    <property type="entry name" value="ACREF/ENVCD OPERON REPRESSOR-RELATED"/>
    <property type="match status" value="1"/>
</dbReference>
<evidence type="ECO:0000256" key="3">
    <source>
        <dbReference type="SAM" id="MobiDB-lite"/>
    </source>
</evidence>
<comment type="caution">
    <text evidence="5">The sequence shown here is derived from an EMBL/GenBank/DDBJ whole genome shotgun (WGS) entry which is preliminary data.</text>
</comment>
<proteinExistence type="predicted"/>
<evidence type="ECO:0000256" key="2">
    <source>
        <dbReference type="PROSITE-ProRule" id="PRU00335"/>
    </source>
</evidence>
<dbReference type="SUPFAM" id="SSF46689">
    <property type="entry name" value="Homeodomain-like"/>
    <property type="match status" value="1"/>
</dbReference>
<dbReference type="Pfam" id="PF00440">
    <property type="entry name" value="TetR_N"/>
    <property type="match status" value="1"/>
</dbReference>
<name>A0ABY1N7J5_9RHOB</name>
<reference evidence="5 6" key="1">
    <citation type="submission" date="2017-05" db="EMBL/GenBank/DDBJ databases">
        <authorList>
            <person name="Varghese N."/>
            <person name="Submissions S."/>
        </authorList>
    </citation>
    <scope>NUCLEOTIDE SEQUENCE [LARGE SCALE GENOMIC DNA]</scope>
    <source>
        <strain evidence="5 6">DSM 29734</strain>
    </source>
</reference>
<dbReference type="EMBL" id="FXTY01000001">
    <property type="protein sequence ID" value="SMP02519.1"/>
    <property type="molecule type" value="Genomic_DNA"/>
</dbReference>
<evidence type="ECO:0000313" key="5">
    <source>
        <dbReference type="EMBL" id="SMP02519.1"/>
    </source>
</evidence>
<dbReference type="InterPro" id="IPR001647">
    <property type="entry name" value="HTH_TetR"/>
</dbReference>
<feature type="compositionally biased region" description="Polar residues" evidence="3">
    <location>
        <begin position="1"/>
        <end position="10"/>
    </location>
</feature>
<dbReference type="PRINTS" id="PR00455">
    <property type="entry name" value="HTHTETR"/>
</dbReference>
<feature type="DNA-binding region" description="H-T-H motif" evidence="2">
    <location>
        <begin position="56"/>
        <end position="75"/>
    </location>
</feature>
<feature type="region of interest" description="Disordered" evidence="3">
    <location>
        <begin position="1"/>
        <end position="20"/>
    </location>
</feature>
<keyword evidence="1 2" id="KW-0238">DNA-binding</keyword>
<evidence type="ECO:0000313" key="6">
    <source>
        <dbReference type="Proteomes" id="UP001157961"/>
    </source>
</evidence>
<dbReference type="PROSITE" id="PS50977">
    <property type="entry name" value="HTH_TETR_2"/>
    <property type="match status" value="1"/>
</dbReference>
<accession>A0ABY1N7J5</accession>